<dbReference type="InterPro" id="IPR011641">
    <property type="entry name" value="Tyr-kin_ephrin_A/B_rcpt-like"/>
</dbReference>
<evidence type="ECO:0000256" key="4">
    <source>
        <dbReference type="ARBA" id="ARBA00022729"/>
    </source>
</evidence>
<dbReference type="AlphaFoldDB" id="A0AA88LB89"/>
<dbReference type="InterPro" id="IPR056610">
    <property type="entry name" value="Elapor1/2_TNFR-like"/>
</dbReference>
<dbReference type="Pfam" id="PF07699">
    <property type="entry name" value="Ephrin_rec_like"/>
    <property type="match status" value="1"/>
</dbReference>
<evidence type="ECO:0000256" key="3">
    <source>
        <dbReference type="ARBA" id="ARBA00022475"/>
    </source>
</evidence>
<dbReference type="Pfam" id="PF23032">
    <property type="entry name" value="GBD_ELAPOR1-like_3rd"/>
    <property type="match status" value="1"/>
</dbReference>
<comment type="similarity">
    <text evidence="2">Belongs to the ELAPOR family.</text>
</comment>
<evidence type="ECO:0000256" key="7">
    <source>
        <dbReference type="SAM" id="Phobius"/>
    </source>
</evidence>
<keyword evidence="4" id="KW-0732">Signal</keyword>
<keyword evidence="7" id="KW-0812">Transmembrane</keyword>
<evidence type="ECO:0000259" key="8">
    <source>
        <dbReference type="PROSITE" id="PS51914"/>
    </source>
</evidence>
<keyword evidence="5" id="KW-1015">Disulfide bond</keyword>
<keyword evidence="7" id="KW-0472">Membrane</keyword>
<evidence type="ECO:0000256" key="5">
    <source>
        <dbReference type="ARBA" id="ARBA00023157"/>
    </source>
</evidence>
<evidence type="ECO:0000256" key="6">
    <source>
        <dbReference type="ARBA" id="ARBA00023180"/>
    </source>
</evidence>
<dbReference type="InterPro" id="IPR009011">
    <property type="entry name" value="Man6P_isomerase_rcpt-bd_dom_sf"/>
</dbReference>
<dbReference type="Proteomes" id="UP001187531">
    <property type="component" value="Unassembled WGS sequence"/>
</dbReference>
<organism evidence="9 10">
    <name type="scientific">Artemia franciscana</name>
    <name type="common">Brine shrimp</name>
    <name type="synonym">Artemia sanfranciscana</name>
    <dbReference type="NCBI Taxonomy" id="6661"/>
    <lineage>
        <taxon>Eukaryota</taxon>
        <taxon>Metazoa</taxon>
        <taxon>Ecdysozoa</taxon>
        <taxon>Arthropoda</taxon>
        <taxon>Crustacea</taxon>
        <taxon>Branchiopoda</taxon>
        <taxon>Anostraca</taxon>
        <taxon>Artemiidae</taxon>
        <taxon>Artemia</taxon>
    </lineage>
</organism>
<reference evidence="9" key="1">
    <citation type="submission" date="2023-07" db="EMBL/GenBank/DDBJ databases">
        <title>Chromosome-level genome assembly of Artemia franciscana.</title>
        <authorList>
            <person name="Jo E."/>
        </authorList>
    </citation>
    <scope>NUCLEOTIDE SEQUENCE</scope>
    <source>
        <tissue evidence="9">Whole body</tissue>
    </source>
</reference>
<evidence type="ECO:0000313" key="9">
    <source>
        <dbReference type="EMBL" id="KAK2719036.1"/>
    </source>
</evidence>
<dbReference type="PROSITE" id="PS51914">
    <property type="entry name" value="MRH"/>
    <property type="match status" value="1"/>
</dbReference>
<feature type="domain" description="MRH" evidence="8">
    <location>
        <begin position="651"/>
        <end position="839"/>
    </location>
</feature>
<evidence type="ECO:0000256" key="2">
    <source>
        <dbReference type="ARBA" id="ARBA00007627"/>
    </source>
</evidence>
<dbReference type="SUPFAM" id="SSF57184">
    <property type="entry name" value="Growth factor receptor domain"/>
    <property type="match status" value="2"/>
</dbReference>
<dbReference type="Pfam" id="PF23091">
    <property type="entry name" value="TNFR_ELAPOR1_6th"/>
    <property type="match status" value="1"/>
</dbReference>
<dbReference type="EMBL" id="JAVRJZ010000009">
    <property type="protein sequence ID" value="KAK2719036.1"/>
    <property type="molecule type" value="Genomic_DNA"/>
</dbReference>
<dbReference type="InterPro" id="IPR009030">
    <property type="entry name" value="Growth_fac_rcpt_cys_sf"/>
</dbReference>
<dbReference type="PANTHER" id="PTHR22727">
    <property type="entry name" value="PROTEIN CBG13728"/>
    <property type="match status" value="1"/>
</dbReference>
<dbReference type="PANTHER" id="PTHR22727:SF15">
    <property type="entry name" value="MRH DOMAIN-CONTAINING PROTEIN"/>
    <property type="match status" value="1"/>
</dbReference>
<dbReference type="InterPro" id="IPR039181">
    <property type="entry name" value="Elapor1/2"/>
</dbReference>
<dbReference type="InterPro" id="IPR056608">
    <property type="entry name" value="Elapor1/2_GBD"/>
</dbReference>
<comment type="subcellular location">
    <subcellularLocation>
        <location evidence="1">Cell membrane</location>
        <topology evidence="1">Single-pass type I membrane protein</topology>
    </subcellularLocation>
</comment>
<sequence>MDNIYYVLFFQCISFLVSEGLRNCQLEDYQYELTPCKDGTRWRVSLPELGKCENGKYPGPPVALDQCYPKCQLGEFFNISSLECESCQPGTYSIGNGVVFNMWETIPKAFTVETEPFAPIREESLMDDPDKEECPQRSAWQPRGTYLGFFGGSCVASLYLNVNLVSQGFVLTEYQYADEDVIFELQIDDDKCNPVVSAYDKNRWPALTAEGNWTTHKVRLQAGHYKLNWRAVAASSRSIRPLLIKSILIQGTTDLSQCVLCPAGSYSTIAGSSDCRRCPVNQVSSVGSIKCRSCPNDEYANEAQTECVPRPACTAADYYEEYSKCDGNNKTTVSFNWFSPKVCRDDLAESDQLPVEKQKRDCPPCNPGMEFSAESGECEFCRKGWYSDGYRSCKKCPSTTAANTGLFFSRWNSDLPPVIESKCISFEGSGCSKAPAWQTKNDFIHSSQSHRPDVYLVLSIKLDGGFNVNPRKINQGPVGAVTFTFETKCKHDCEFVFMTASPNHGINVIRTWTGTQEKQNLTFSVLQNDSYVFSWAFQKLVWDFSRDKRGSIKKHLHTAKFRNDDEVRIYNIEILNTIQGGATSCIKCLKGADSSSCTTCPRGKFFQISTAECVACPDGTVAAEAMSLNEVSCEMCINGLVPVEGRTKCGSDCMPKIDGVGYNISSIGRSYKEVLGSRLFTSAGIQYSHVFNISICGITPVTCRNNATLSPIPGGSKSVTSLICRSTLIPNSSGDPASTQVVNLADKLLGFSRKPQLNGIQVLEEFIQNDERKSDLYAFYTSSTVTRTCPKGRATTVTLRCNPKESLDGAIELPSRCPDGTCDGCNFHFLWTSSSNCPLCSSFDYMIVKGECISGKQTVHYIPSKSCQFPSNGPTKKILPCTSQIPVTIQLIIVVAITSALLLCLILLCVWKRTRRLEYKYMKLVASAKPNTEQDDGLHDMDQDAELEAAESCALEEGEDEEVSITIPVRSAKILRKIRSTYQKRAENGSFETIKLTDPKM</sequence>
<comment type="caution">
    <text evidence="9">The sequence shown here is derived from an EMBL/GenBank/DDBJ whole genome shotgun (WGS) entry which is preliminary data.</text>
</comment>
<keyword evidence="7" id="KW-1133">Transmembrane helix</keyword>
<feature type="transmembrane region" description="Helical" evidence="7">
    <location>
        <begin position="887"/>
        <end position="911"/>
    </location>
</feature>
<dbReference type="InterPro" id="IPR056609">
    <property type="entry name" value="Elapor1-like_3rd"/>
</dbReference>
<dbReference type="Gene3D" id="2.10.50.10">
    <property type="entry name" value="Tumor Necrosis Factor Receptor, subunit A, domain 2"/>
    <property type="match status" value="1"/>
</dbReference>
<dbReference type="InterPro" id="IPR056607">
    <property type="entry name" value="Elapor1/2_MRH"/>
</dbReference>
<dbReference type="Pfam" id="PF23087">
    <property type="entry name" value="MRH_ELAPOR1_9th"/>
    <property type="match status" value="1"/>
</dbReference>
<dbReference type="InterPro" id="IPR044865">
    <property type="entry name" value="MRH_dom"/>
</dbReference>
<dbReference type="GO" id="GO:0005886">
    <property type="term" value="C:plasma membrane"/>
    <property type="evidence" value="ECO:0007669"/>
    <property type="project" value="UniProtKB-SubCell"/>
</dbReference>
<protein>
    <recommendedName>
        <fullName evidence="8">MRH domain-containing protein</fullName>
    </recommendedName>
</protein>
<gene>
    <name evidence="9" type="ORF">QYM36_006154</name>
</gene>
<proteinExistence type="inferred from homology"/>
<dbReference type="Pfam" id="PF23031">
    <property type="entry name" value="GBD_ELAPOR1"/>
    <property type="match status" value="1"/>
</dbReference>
<dbReference type="SUPFAM" id="SSF50911">
    <property type="entry name" value="Mannose 6-phosphate receptor domain"/>
    <property type="match status" value="1"/>
</dbReference>
<keyword evidence="10" id="KW-1185">Reference proteome</keyword>
<keyword evidence="3" id="KW-1003">Cell membrane</keyword>
<evidence type="ECO:0000313" key="10">
    <source>
        <dbReference type="Proteomes" id="UP001187531"/>
    </source>
</evidence>
<keyword evidence="6" id="KW-0325">Glycoprotein</keyword>
<accession>A0AA88LB89</accession>
<dbReference type="SMART" id="SM01411">
    <property type="entry name" value="Ephrin_rec_like"/>
    <property type="match status" value="3"/>
</dbReference>
<evidence type="ECO:0000256" key="1">
    <source>
        <dbReference type="ARBA" id="ARBA00004251"/>
    </source>
</evidence>
<name>A0AA88LB89_ARTSF</name>